<dbReference type="InterPro" id="IPR029058">
    <property type="entry name" value="AB_hydrolase_fold"/>
</dbReference>
<dbReference type="RefSeq" id="WP_146452670.1">
    <property type="nucleotide sequence ID" value="NZ_SJPS01000008.1"/>
</dbReference>
<dbReference type="GO" id="GO:0016787">
    <property type="term" value="F:hydrolase activity"/>
    <property type="evidence" value="ECO:0007669"/>
    <property type="project" value="UniProtKB-KW"/>
</dbReference>
<dbReference type="Proteomes" id="UP000318437">
    <property type="component" value="Unassembled WGS sequence"/>
</dbReference>
<dbReference type="OrthoDB" id="9777090at2"/>
<protein>
    <submittedName>
        <fullName evidence="3">Alpha/beta hydrolase family protein</fullName>
    </submittedName>
</protein>
<name>A0A5C6CEL7_9BACT</name>
<dbReference type="EMBL" id="SJPS01000008">
    <property type="protein sequence ID" value="TWU21954.1"/>
    <property type="molecule type" value="Genomic_DNA"/>
</dbReference>
<keyword evidence="1" id="KW-0472">Membrane</keyword>
<evidence type="ECO:0000313" key="3">
    <source>
        <dbReference type="EMBL" id="TWU21954.1"/>
    </source>
</evidence>
<dbReference type="Pfam" id="PF00561">
    <property type="entry name" value="Abhydrolase_1"/>
    <property type="match status" value="1"/>
</dbReference>
<keyword evidence="1" id="KW-0812">Transmembrane</keyword>
<sequence>MSQSPAERSTSSTSHKSVAKAGVRIIRIVLLAYLGFCLLLMIMESRLIYLPPPPSDSRSEAQELGAEEVWLRSEDQTKLHGWYFPKSGSTRALIYFHGNGEDADQNLELGAYLRECLNAAVLVFDYRGYGHSEGSPSEEGIISDAIATQQWLAEKTDLNPSEMILFGRSLGGGVAVAAAEKLGAKALILHSTFANMDDIAASQYPFVPVRLLMRNPFRSQQRIKQYGGPVLQFHGTADELIPIEFARPLIAAVTNENKKFIELPNGHHNDPLTADFCEVVSNFLTTIDAENRD</sequence>
<accession>A0A5C6CEL7</accession>
<evidence type="ECO:0000256" key="1">
    <source>
        <dbReference type="SAM" id="Phobius"/>
    </source>
</evidence>
<evidence type="ECO:0000259" key="2">
    <source>
        <dbReference type="Pfam" id="PF00561"/>
    </source>
</evidence>
<evidence type="ECO:0000313" key="4">
    <source>
        <dbReference type="Proteomes" id="UP000318437"/>
    </source>
</evidence>
<dbReference type="SUPFAM" id="SSF53474">
    <property type="entry name" value="alpha/beta-Hydrolases"/>
    <property type="match status" value="1"/>
</dbReference>
<keyword evidence="1" id="KW-1133">Transmembrane helix</keyword>
<dbReference type="PANTHER" id="PTHR12277">
    <property type="entry name" value="ALPHA/BETA HYDROLASE DOMAIN-CONTAINING PROTEIN"/>
    <property type="match status" value="1"/>
</dbReference>
<organism evidence="3 4">
    <name type="scientific">Bythopirellula polymerisocia</name>
    <dbReference type="NCBI Taxonomy" id="2528003"/>
    <lineage>
        <taxon>Bacteria</taxon>
        <taxon>Pseudomonadati</taxon>
        <taxon>Planctomycetota</taxon>
        <taxon>Planctomycetia</taxon>
        <taxon>Pirellulales</taxon>
        <taxon>Lacipirellulaceae</taxon>
        <taxon>Bythopirellula</taxon>
    </lineage>
</organism>
<feature type="domain" description="AB hydrolase-1" evidence="2">
    <location>
        <begin position="92"/>
        <end position="196"/>
    </location>
</feature>
<dbReference type="PANTHER" id="PTHR12277:SF81">
    <property type="entry name" value="PROTEIN ABHD13"/>
    <property type="match status" value="1"/>
</dbReference>
<keyword evidence="3" id="KW-0378">Hydrolase</keyword>
<dbReference type="InterPro" id="IPR000073">
    <property type="entry name" value="AB_hydrolase_1"/>
</dbReference>
<gene>
    <name evidence="3" type="ORF">Pla144_44210</name>
</gene>
<proteinExistence type="predicted"/>
<feature type="transmembrane region" description="Helical" evidence="1">
    <location>
        <begin position="21"/>
        <end position="43"/>
    </location>
</feature>
<dbReference type="AlphaFoldDB" id="A0A5C6CEL7"/>
<comment type="caution">
    <text evidence="3">The sequence shown here is derived from an EMBL/GenBank/DDBJ whole genome shotgun (WGS) entry which is preliminary data.</text>
</comment>
<dbReference type="Gene3D" id="3.40.50.1820">
    <property type="entry name" value="alpha/beta hydrolase"/>
    <property type="match status" value="1"/>
</dbReference>
<keyword evidence="4" id="KW-1185">Reference proteome</keyword>
<reference evidence="3 4" key="1">
    <citation type="submission" date="2019-02" db="EMBL/GenBank/DDBJ databases">
        <title>Deep-cultivation of Planctomycetes and their phenomic and genomic characterization uncovers novel biology.</title>
        <authorList>
            <person name="Wiegand S."/>
            <person name="Jogler M."/>
            <person name="Boedeker C."/>
            <person name="Pinto D."/>
            <person name="Vollmers J."/>
            <person name="Rivas-Marin E."/>
            <person name="Kohn T."/>
            <person name="Peeters S.H."/>
            <person name="Heuer A."/>
            <person name="Rast P."/>
            <person name="Oberbeckmann S."/>
            <person name="Bunk B."/>
            <person name="Jeske O."/>
            <person name="Meyerdierks A."/>
            <person name="Storesund J.E."/>
            <person name="Kallscheuer N."/>
            <person name="Luecker S."/>
            <person name="Lage O.M."/>
            <person name="Pohl T."/>
            <person name="Merkel B.J."/>
            <person name="Hornburger P."/>
            <person name="Mueller R.-W."/>
            <person name="Bruemmer F."/>
            <person name="Labrenz M."/>
            <person name="Spormann A.M."/>
            <person name="Op Den Camp H."/>
            <person name="Overmann J."/>
            <person name="Amann R."/>
            <person name="Jetten M.S.M."/>
            <person name="Mascher T."/>
            <person name="Medema M.H."/>
            <person name="Devos D.P."/>
            <person name="Kaster A.-K."/>
            <person name="Ovreas L."/>
            <person name="Rohde M."/>
            <person name="Galperin M.Y."/>
            <person name="Jogler C."/>
        </authorList>
    </citation>
    <scope>NUCLEOTIDE SEQUENCE [LARGE SCALE GENOMIC DNA]</scope>
    <source>
        <strain evidence="3 4">Pla144</strain>
    </source>
</reference>